<evidence type="ECO:0000256" key="9">
    <source>
        <dbReference type="ARBA" id="ARBA00022840"/>
    </source>
</evidence>
<feature type="binding site" evidence="12">
    <location>
        <position position="46"/>
    </location>
    <ligand>
        <name>substrate</name>
    </ligand>
</feature>
<keyword evidence="9 12" id="KW-0067">ATP-binding</keyword>
<evidence type="ECO:0000259" key="15">
    <source>
        <dbReference type="PROSITE" id="PS51671"/>
    </source>
</evidence>
<feature type="binding site" evidence="12">
    <location>
        <begin position="208"/>
        <end position="209"/>
    </location>
    <ligand>
        <name>ATP</name>
        <dbReference type="ChEBI" id="CHEBI:30616"/>
    </ligand>
</feature>
<keyword evidence="10" id="KW-0457">Lysine biosynthesis</keyword>
<feature type="binding site" evidence="12">
    <location>
        <begin position="6"/>
        <end position="9"/>
    </location>
    <ligand>
        <name>ATP</name>
        <dbReference type="ChEBI" id="CHEBI:30616"/>
    </ligand>
</feature>
<reference evidence="16" key="1">
    <citation type="submission" date="2020-01" db="EMBL/GenBank/DDBJ databases">
        <authorList>
            <person name="Meier V. D."/>
            <person name="Meier V D."/>
        </authorList>
    </citation>
    <scope>NUCLEOTIDE SEQUENCE</scope>
    <source>
        <strain evidence="16">HLG_WM_MAG_05</strain>
    </source>
</reference>
<dbReference type="UniPathway" id="UPA00050">
    <property type="reaction ID" value="UER00461"/>
</dbReference>
<dbReference type="EMBL" id="CACVAU010000002">
    <property type="protein sequence ID" value="CAA6800950.1"/>
    <property type="molecule type" value="Genomic_DNA"/>
</dbReference>
<evidence type="ECO:0000256" key="4">
    <source>
        <dbReference type="ARBA" id="ARBA00010122"/>
    </source>
</evidence>
<dbReference type="NCBIfam" id="NF005155">
    <property type="entry name" value="PRK06635.1-4"/>
    <property type="match status" value="1"/>
</dbReference>
<feature type="domain" description="ACT" evidence="15">
    <location>
        <begin position="263"/>
        <end position="344"/>
    </location>
</feature>
<dbReference type="SUPFAM" id="SSF53633">
    <property type="entry name" value="Carbamate kinase-like"/>
    <property type="match status" value="1"/>
</dbReference>
<dbReference type="UniPathway" id="UPA00051">
    <property type="reaction ID" value="UER00462"/>
</dbReference>
<dbReference type="NCBIfam" id="TIGR00656">
    <property type="entry name" value="asp_kin_monofn"/>
    <property type="match status" value="1"/>
</dbReference>
<comment type="similarity">
    <text evidence="4 13">Belongs to the aspartokinase family.</text>
</comment>
<dbReference type="PANTHER" id="PTHR21499:SF3">
    <property type="entry name" value="ASPARTOKINASE"/>
    <property type="match status" value="1"/>
</dbReference>
<protein>
    <recommendedName>
        <fullName evidence="13">Aspartokinase</fullName>
        <ecNumber evidence="13">2.7.2.4</ecNumber>
    </recommendedName>
</protein>
<dbReference type="InterPro" id="IPR036393">
    <property type="entry name" value="AceGlu_kinase-like_sf"/>
</dbReference>
<dbReference type="Gene3D" id="3.40.1160.10">
    <property type="entry name" value="Acetylglutamate kinase-like"/>
    <property type="match status" value="1"/>
</dbReference>
<dbReference type="PANTHER" id="PTHR21499">
    <property type="entry name" value="ASPARTATE KINASE"/>
    <property type="match status" value="1"/>
</dbReference>
<comment type="catalytic activity">
    <reaction evidence="11 13">
        <text>L-aspartate + ATP = 4-phospho-L-aspartate + ADP</text>
        <dbReference type="Rhea" id="RHEA:23776"/>
        <dbReference type="ChEBI" id="CHEBI:29991"/>
        <dbReference type="ChEBI" id="CHEBI:30616"/>
        <dbReference type="ChEBI" id="CHEBI:57535"/>
        <dbReference type="ChEBI" id="CHEBI:456216"/>
        <dbReference type="EC" id="2.7.2.4"/>
    </reaction>
</comment>
<dbReference type="GO" id="GO:0009088">
    <property type="term" value="P:threonine biosynthetic process"/>
    <property type="evidence" value="ECO:0007669"/>
    <property type="project" value="UniProtKB-UniPathway"/>
</dbReference>
<evidence type="ECO:0000256" key="6">
    <source>
        <dbReference type="ARBA" id="ARBA00022679"/>
    </source>
</evidence>
<evidence type="ECO:0000256" key="12">
    <source>
        <dbReference type="PIRSR" id="PIRSR000726-1"/>
    </source>
</evidence>
<dbReference type="GO" id="GO:0009089">
    <property type="term" value="P:lysine biosynthetic process via diaminopimelate"/>
    <property type="evidence" value="ECO:0007669"/>
    <property type="project" value="UniProtKB-UniPathway"/>
</dbReference>
<keyword evidence="5 14" id="KW-0028">Amino-acid biosynthesis</keyword>
<dbReference type="InterPro" id="IPR045865">
    <property type="entry name" value="ACT-like_dom_sf"/>
</dbReference>
<dbReference type="EC" id="2.7.2.4" evidence="13"/>
<evidence type="ECO:0000256" key="10">
    <source>
        <dbReference type="ARBA" id="ARBA00023154"/>
    </source>
</evidence>
<comment type="pathway">
    <text evidence="1 14">Amino-acid biosynthesis; L-lysine biosynthesis via DAP pathway; (S)-tetrahydrodipicolinate from L-aspartate: step 1/4.</text>
</comment>
<feature type="binding site" evidence="12">
    <location>
        <position position="183"/>
    </location>
    <ligand>
        <name>ATP</name>
        <dbReference type="ChEBI" id="CHEBI:30616"/>
    </ligand>
</feature>
<dbReference type="NCBIfam" id="TIGR00657">
    <property type="entry name" value="asp_kinases"/>
    <property type="match status" value="1"/>
</dbReference>
<dbReference type="InterPro" id="IPR041740">
    <property type="entry name" value="AKii-LysC-BS"/>
</dbReference>
<dbReference type="Gene3D" id="3.30.2130.10">
    <property type="entry name" value="VC0802-like"/>
    <property type="match status" value="1"/>
</dbReference>
<gene>
    <name evidence="16" type="ORF">HELGO_WM10158</name>
</gene>
<dbReference type="NCBIfam" id="NF005154">
    <property type="entry name" value="PRK06635.1-2"/>
    <property type="match status" value="1"/>
</dbReference>
<dbReference type="InterPro" id="IPR018042">
    <property type="entry name" value="Aspartate_kinase_CS"/>
</dbReference>
<feature type="binding site" evidence="12">
    <location>
        <position position="178"/>
    </location>
    <ligand>
        <name>ATP</name>
        <dbReference type="ChEBI" id="CHEBI:30616"/>
    </ligand>
</feature>
<evidence type="ECO:0000256" key="3">
    <source>
        <dbReference type="ARBA" id="ARBA00005139"/>
    </source>
</evidence>
<sequence>MLIVHKYGGTSVGDLERIGNVASRVAKAKEAGDDIVVVVSAMSGETNKLTDFAKHFSNNPSKREMDMLLSSGERVTAALLAIALEEKGIPAIAMTGRQAGILTDDEHTYARIESIDPSAMKNEVSAGKVVIVSGFQGINAMGSVTTLGRGGSDLSAVAVAGALKADACEIYSDVDGIYTTDPRIEPKARKMDFISYDEMLELASLGAKVLQNRSVELAKKLNVKMIAKSSFSDAEGTVIGEETEEMEAVLVSGIAVDRNQARVSLREVSDKPGIAAEIFSTLAEKNVNVDMIIQNASQEGATNLGFTVPASEIDNARTIMEAFDHDIGSMDLDDSVCKVSVVGVGMKSHAGVAATAFCALAKENINIEMISTSEIKVSMIVAEKYAELAVRTLHTAYNLDK</sequence>
<keyword evidence="6 13" id="KW-0808">Transferase</keyword>
<dbReference type="CDD" id="cd04913">
    <property type="entry name" value="ACT_AKii-LysC-BS-like_1"/>
    <property type="match status" value="1"/>
</dbReference>
<evidence type="ECO:0000313" key="16">
    <source>
        <dbReference type="EMBL" id="CAA6800950.1"/>
    </source>
</evidence>
<dbReference type="InterPro" id="IPR002912">
    <property type="entry name" value="ACT_dom"/>
</dbReference>
<dbReference type="InterPro" id="IPR005260">
    <property type="entry name" value="Asp_kin_monofn"/>
</dbReference>
<dbReference type="InterPro" id="IPR054352">
    <property type="entry name" value="ACT_Aspartokinase"/>
</dbReference>
<evidence type="ECO:0000256" key="8">
    <source>
        <dbReference type="ARBA" id="ARBA00022777"/>
    </source>
</evidence>
<accession>A0A6S6RVL5</accession>
<evidence type="ECO:0000256" key="7">
    <source>
        <dbReference type="ARBA" id="ARBA00022741"/>
    </source>
</evidence>
<dbReference type="Pfam" id="PF00696">
    <property type="entry name" value="AA_kinase"/>
    <property type="match status" value="1"/>
</dbReference>
<dbReference type="InterPro" id="IPR001341">
    <property type="entry name" value="Asp_kinase"/>
</dbReference>
<keyword evidence="7 12" id="KW-0547">Nucleotide-binding</keyword>
<dbReference type="PIRSF" id="PIRSF000726">
    <property type="entry name" value="Asp_kin"/>
    <property type="match status" value="1"/>
</dbReference>
<dbReference type="Pfam" id="PF22468">
    <property type="entry name" value="ACT_9"/>
    <property type="match status" value="2"/>
</dbReference>
<dbReference type="CDD" id="cd04923">
    <property type="entry name" value="ACT_AK-LysC-DapG-like_2"/>
    <property type="match status" value="1"/>
</dbReference>
<keyword evidence="8 13" id="KW-0418">Kinase</keyword>
<dbReference type="PROSITE" id="PS51671">
    <property type="entry name" value="ACT"/>
    <property type="match status" value="1"/>
</dbReference>
<evidence type="ECO:0000256" key="2">
    <source>
        <dbReference type="ARBA" id="ARBA00004986"/>
    </source>
</evidence>
<dbReference type="UniPathway" id="UPA00034">
    <property type="reaction ID" value="UER00015"/>
</dbReference>
<dbReference type="GO" id="GO:0009090">
    <property type="term" value="P:homoserine biosynthetic process"/>
    <property type="evidence" value="ECO:0007669"/>
    <property type="project" value="TreeGrafter"/>
</dbReference>
<dbReference type="CDD" id="cd04261">
    <property type="entry name" value="AAK_AKii-LysC-BS"/>
    <property type="match status" value="1"/>
</dbReference>
<dbReference type="FunFam" id="3.40.1160.10:FF:000002">
    <property type="entry name" value="Aspartokinase"/>
    <property type="match status" value="1"/>
</dbReference>
<dbReference type="SUPFAM" id="SSF55021">
    <property type="entry name" value="ACT-like"/>
    <property type="match status" value="2"/>
</dbReference>
<dbReference type="InterPro" id="IPR001048">
    <property type="entry name" value="Asp/Glu/Uridylate_kinase"/>
</dbReference>
<evidence type="ECO:0000256" key="11">
    <source>
        <dbReference type="ARBA" id="ARBA00047872"/>
    </source>
</evidence>
<dbReference type="GO" id="GO:0005829">
    <property type="term" value="C:cytosol"/>
    <property type="evidence" value="ECO:0007669"/>
    <property type="project" value="TreeGrafter"/>
</dbReference>
<dbReference type="FunFam" id="3.30.2130.10:FF:000002">
    <property type="entry name" value="Aspartokinase"/>
    <property type="match status" value="1"/>
</dbReference>
<proteinExistence type="inferred from homology"/>
<organism evidence="16">
    <name type="scientific">uncultured Sulfurovum sp</name>
    <dbReference type="NCBI Taxonomy" id="269237"/>
    <lineage>
        <taxon>Bacteria</taxon>
        <taxon>Pseudomonadati</taxon>
        <taxon>Campylobacterota</taxon>
        <taxon>Epsilonproteobacteria</taxon>
        <taxon>Campylobacterales</taxon>
        <taxon>Sulfurovaceae</taxon>
        <taxon>Sulfurovum</taxon>
        <taxon>environmental samples</taxon>
    </lineage>
</organism>
<dbReference type="PROSITE" id="PS00324">
    <property type="entry name" value="ASPARTOKINASE"/>
    <property type="match status" value="1"/>
</dbReference>
<dbReference type="GO" id="GO:0005524">
    <property type="term" value="F:ATP binding"/>
    <property type="evidence" value="ECO:0007669"/>
    <property type="project" value="UniProtKB-KW"/>
</dbReference>
<name>A0A6S6RVL5_9BACT</name>
<evidence type="ECO:0000256" key="5">
    <source>
        <dbReference type="ARBA" id="ARBA00022605"/>
    </source>
</evidence>
<evidence type="ECO:0000256" key="13">
    <source>
        <dbReference type="RuleBase" id="RU003448"/>
    </source>
</evidence>
<evidence type="ECO:0000256" key="1">
    <source>
        <dbReference type="ARBA" id="ARBA00004766"/>
    </source>
</evidence>
<comment type="pathway">
    <text evidence="3 14">Amino-acid biosynthesis; L-threonine biosynthesis; L-threonine from L-aspartate: step 1/5.</text>
</comment>
<dbReference type="GO" id="GO:0004072">
    <property type="term" value="F:aspartate kinase activity"/>
    <property type="evidence" value="ECO:0007669"/>
    <property type="project" value="UniProtKB-EC"/>
</dbReference>
<feature type="binding site" evidence="12">
    <location>
        <position position="73"/>
    </location>
    <ligand>
        <name>substrate</name>
    </ligand>
</feature>
<evidence type="ECO:0000256" key="14">
    <source>
        <dbReference type="RuleBase" id="RU004249"/>
    </source>
</evidence>
<dbReference type="AlphaFoldDB" id="A0A6S6RVL5"/>
<comment type="pathway">
    <text evidence="2 14">Amino-acid biosynthesis; L-methionine biosynthesis via de novo pathway; L-homoserine from L-aspartate: step 1/3.</text>
</comment>